<comment type="function">
    <text evidence="1">Central component in molecular interactions underlying sperm crawling. Forms an extensive filament system that extends from sperm villipoda, along the leading edge of the pseudopod.</text>
</comment>
<dbReference type="PANTHER" id="PTHR22947:SF39">
    <property type="entry name" value="MSP DOMAIN-CONTAINING PROTEIN"/>
    <property type="match status" value="1"/>
</dbReference>
<dbReference type="InterPro" id="IPR051774">
    <property type="entry name" value="Sperm-specific_class_P"/>
</dbReference>
<evidence type="ECO:0000313" key="5">
    <source>
        <dbReference type="WBParaSite" id="TMUE_2000009741.1"/>
    </source>
</evidence>
<accession>A0A5S6QQX0</accession>
<feature type="domain" description="MSP" evidence="3">
    <location>
        <begin position="6"/>
        <end position="122"/>
    </location>
</feature>
<dbReference type="Gene3D" id="2.60.40.10">
    <property type="entry name" value="Immunoglobulins"/>
    <property type="match status" value="1"/>
</dbReference>
<sequence>MSKPLNLEADPATLVYHAPFDRRQSASVKLTNTGQKRIGIKLRTSDNSLFLSNIAVGIMEPGQAKMLHVRCVPFNFDPNKQYDHRLVVLYVPAPDDQPNPAEIWKSVSAWRELTIKVEFKNEPEPAPPAEQPPNASPPEGGKPPDEGSPPANAGEAPAAPAAEGEAKPPA</sequence>
<name>A0A5S6QQX0_TRIMR</name>
<feature type="compositionally biased region" description="Low complexity" evidence="2">
    <location>
        <begin position="148"/>
        <end position="163"/>
    </location>
</feature>
<evidence type="ECO:0000256" key="2">
    <source>
        <dbReference type="SAM" id="MobiDB-lite"/>
    </source>
</evidence>
<dbReference type="SUPFAM" id="SSF49354">
    <property type="entry name" value="PapD-like"/>
    <property type="match status" value="1"/>
</dbReference>
<dbReference type="InterPro" id="IPR013783">
    <property type="entry name" value="Ig-like_fold"/>
</dbReference>
<keyword evidence="1" id="KW-0963">Cytoplasm</keyword>
<evidence type="ECO:0000259" key="3">
    <source>
        <dbReference type="PROSITE" id="PS50202"/>
    </source>
</evidence>
<protein>
    <recommendedName>
        <fullName evidence="1">Major sperm protein</fullName>
    </recommendedName>
</protein>
<dbReference type="PANTHER" id="PTHR22947">
    <property type="entry name" value="MAJOR SPERM PROTEIN"/>
    <property type="match status" value="1"/>
</dbReference>
<keyword evidence="4" id="KW-1185">Reference proteome</keyword>
<dbReference type="Proteomes" id="UP000046395">
    <property type="component" value="Unassembled WGS sequence"/>
</dbReference>
<dbReference type="STRING" id="70415.A0A5S6QQX0"/>
<keyword evidence="1" id="KW-0206">Cytoskeleton</keyword>
<feature type="region of interest" description="Disordered" evidence="2">
    <location>
        <begin position="118"/>
        <end position="170"/>
    </location>
</feature>
<dbReference type="InterPro" id="IPR008962">
    <property type="entry name" value="PapD-like_sf"/>
</dbReference>
<proteinExistence type="predicted"/>
<reference evidence="5" key="1">
    <citation type="submission" date="2019-12" db="UniProtKB">
        <authorList>
            <consortium name="WormBaseParasite"/>
        </authorList>
    </citation>
    <scope>IDENTIFICATION</scope>
</reference>
<evidence type="ECO:0000256" key="1">
    <source>
        <dbReference type="RuleBase" id="RU003425"/>
    </source>
</evidence>
<dbReference type="WBParaSite" id="TMUE_2000009741.1">
    <property type="protein sequence ID" value="TMUE_2000009741.1"/>
    <property type="gene ID" value="WBGene00300722"/>
</dbReference>
<dbReference type="AlphaFoldDB" id="A0A5S6QQX0"/>
<organism evidence="4 5">
    <name type="scientific">Trichuris muris</name>
    <name type="common">Mouse whipworm</name>
    <dbReference type="NCBI Taxonomy" id="70415"/>
    <lineage>
        <taxon>Eukaryota</taxon>
        <taxon>Metazoa</taxon>
        <taxon>Ecdysozoa</taxon>
        <taxon>Nematoda</taxon>
        <taxon>Enoplea</taxon>
        <taxon>Dorylaimia</taxon>
        <taxon>Trichinellida</taxon>
        <taxon>Trichuridae</taxon>
        <taxon>Trichuris</taxon>
    </lineage>
</organism>
<evidence type="ECO:0000313" key="4">
    <source>
        <dbReference type="Proteomes" id="UP000046395"/>
    </source>
</evidence>
<dbReference type="PROSITE" id="PS50202">
    <property type="entry name" value="MSP"/>
    <property type="match status" value="1"/>
</dbReference>
<dbReference type="InterPro" id="IPR000535">
    <property type="entry name" value="MSP_dom"/>
</dbReference>
<dbReference type="Pfam" id="PF00635">
    <property type="entry name" value="Motile_Sperm"/>
    <property type="match status" value="1"/>
</dbReference>
<feature type="compositionally biased region" description="Pro residues" evidence="2">
    <location>
        <begin position="124"/>
        <end position="136"/>
    </location>
</feature>